<organism evidence="1 2">
    <name type="scientific">Brassica campestris</name>
    <name type="common">Field mustard</name>
    <dbReference type="NCBI Taxonomy" id="3711"/>
    <lineage>
        <taxon>Eukaryota</taxon>
        <taxon>Viridiplantae</taxon>
        <taxon>Streptophyta</taxon>
        <taxon>Embryophyta</taxon>
        <taxon>Tracheophyta</taxon>
        <taxon>Spermatophyta</taxon>
        <taxon>Magnoliopsida</taxon>
        <taxon>eudicotyledons</taxon>
        <taxon>Gunneridae</taxon>
        <taxon>Pentapetalae</taxon>
        <taxon>rosids</taxon>
        <taxon>malvids</taxon>
        <taxon>Brassicales</taxon>
        <taxon>Brassicaceae</taxon>
        <taxon>Brassiceae</taxon>
        <taxon>Brassica</taxon>
    </lineage>
</organism>
<reference evidence="1 2" key="1">
    <citation type="submission" date="2021-07" db="EMBL/GenBank/DDBJ databases">
        <authorList>
            <consortium name="Genoscope - CEA"/>
            <person name="William W."/>
        </authorList>
    </citation>
    <scope>NUCLEOTIDE SEQUENCE [LARGE SCALE GENOMIC DNA]</scope>
</reference>
<evidence type="ECO:0000313" key="1">
    <source>
        <dbReference type="EMBL" id="CAG7861671.1"/>
    </source>
</evidence>
<name>A0A8D9CQW2_BRACM</name>
<gene>
    <name evidence="1" type="ORF">BRAPAZ1V2_A09P21380.2</name>
</gene>
<sequence>LRFSISFQAFFLDGVPLLRLVEFHLFLASPVSFPSAVAPSSGVFLPWCSGLGDKPQSTWHLFGGRFRRVSFGGGCHYFCLARLLGFLGSSRFSNPVMRLVWFCFYFFLVS</sequence>
<evidence type="ECO:0000313" key="2">
    <source>
        <dbReference type="Proteomes" id="UP000694005"/>
    </source>
</evidence>
<dbReference type="Proteomes" id="UP000694005">
    <property type="component" value="Chromosome A09"/>
</dbReference>
<feature type="non-terminal residue" evidence="1">
    <location>
        <position position="1"/>
    </location>
</feature>
<protein>
    <submittedName>
        <fullName evidence="1">Uncharacterized protein</fullName>
    </submittedName>
</protein>
<dbReference type="EMBL" id="LS974625">
    <property type="protein sequence ID" value="CAG7861671.1"/>
    <property type="molecule type" value="Genomic_DNA"/>
</dbReference>
<accession>A0A8D9CQW2</accession>
<proteinExistence type="predicted"/>
<dbReference type="AlphaFoldDB" id="A0A8D9CQW2"/>